<dbReference type="STRING" id="145388.A0A0D2LY41"/>
<dbReference type="InterPro" id="IPR000322">
    <property type="entry name" value="Glyco_hydro_31_TIM"/>
</dbReference>
<dbReference type="InterPro" id="IPR013780">
    <property type="entry name" value="Glyco_hydro_b"/>
</dbReference>
<dbReference type="Pfam" id="PF01055">
    <property type="entry name" value="Glyco_hydro_31_2nd"/>
    <property type="match status" value="1"/>
</dbReference>
<dbReference type="Proteomes" id="UP000054498">
    <property type="component" value="Unassembled WGS sequence"/>
</dbReference>
<evidence type="ECO:0008006" key="8">
    <source>
        <dbReference type="Google" id="ProtNLM"/>
    </source>
</evidence>
<evidence type="ECO:0000259" key="4">
    <source>
        <dbReference type="Pfam" id="PF01055"/>
    </source>
</evidence>
<proteinExistence type="inferred from homology"/>
<feature type="compositionally biased region" description="Acidic residues" evidence="3">
    <location>
        <begin position="345"/>
        <end position="359"/>
    </location>
</feature>
<comment type="similarity">
    <text evidence="1 2">Belongs to the glycosyl hydrolase 31 family.</text>
</comment>
<dbReference type="PANTHER" id="PTHR22762">
    <property type="entry name" value="ALPHA-GLUCOSIDASE"/>
    <property type="match status" value="1"/>
</dbReference>
<dbReference type="KEGG" id="mng:MNEG_11637"/>
<feature type="region of interest" description="Disordered" evidence="3">
    <location>
        <begin position="334"/>
        <end position="394"/>
    </location>
</feature>
<gene>
    <name evidence="6" type="ORF">MNEG_11637</name>
</gene>
<organism evidence="6 7">
    <name type="scientific">Monoraphidium neglectum</name>
    <dbReference type="NCBI Taxonomy" id="145388"/>
    <lineage>
        <taxon>Eukaryota</taxon>
        <taxon>Viridiplantae</taxon>
        <taxon>Chlorophyta</taxon>
        <taxon>core chlorophytes</taxon>
        <taxon>Chlorophyceae</taxon>
        <taxon>CS clade</taxon>
        <taxon>Sphaeropleales</taxon>
        <taxon>Selenastraceae</taxon>
        <taxon>Monoraphidium</taxon>
    </lineage>
</organism>
<evidence type="ECO:0000313" key="6">
    <source>
        <dbReference type="EMBL" id="KIY96324.1"/>
    </source>
</evidence>
<dbReference type="Gene3D" id="3.20.20.80">
    <property type="entry name" value="Glycosidases"/>
    <property type="match status" value="1"/>
</dbReference>
<dbReference type="InterPro" id="IPR017853">
    <property type="entry name" value="GH"/>
</dbReference>
<feature type="compositionally biased region" description="Pro residues" evidence="3">
    <location>
        <begin position="466"/>
        <end position="492"/>
    </location>
</feature>
<dbReference type="InterPro" id="IPR048395">
    <property type="entry name" value="Glyco_hydro_31_C"/>
</dbReference>
<dbReference type="SUPFAM" id="SSF51445">
    <property type="entry name" value="(Trans)glycosidases"/>
    <property type="match status" value="1"/>
</dbReference>
<dbReference type="EMBL" id="KK103059">
    <property type="protein sequence ID" value="KIY96324.1"/>
    <property type="molecule type" value="Genomic_DNA"/>
</dbReference>
<accession>A0A0D2LY41</accession>
<keyword evidence="2" id="KW-0326">Glycosidase</keyword>
<protein>
    <recommendedName>
        <fullName evidence="8">Alpha-glucosidase</fullName>
    </recommendedName>
</protein>
<evidence type="ECO:0000256" key="3">
    <source>
        <dbReference type="SAM" id="MobiDB-lite"/>
    </source>
</evidence>
<feature type="domain" description="Glycoside hydrolase family 31 TIM barrel" evidence="4">
    <location>
        <begin position="1"/>
        <end position="70"/>
    </location>
</feature>
<feature type="compositionally biased region" description="Low complexity" evidence="3">
    <location>
        <begin position="493"/>
        <end position="512"/>
    </location>
</feature>
<evidence type="ECO:0000256" key="2">
    <source>
        <dbReference type="RuleBase" id="RU361185"/>
    </source>
</evidence>
<feature type="region of interest" description="Disordered" evidence="3">
    <location>
        <begin position="464"/>
        <end position="512"/>
    </location>
</feature>
<dbReference type="OrthoDB" id="526025at2759"/>
<name>A0A0D2LY41_9CHLO</name>
<dbReference type="RefSeq" id="XP_013895344.1">
    <property type="nucleotide sequence ID" value="XM_014039890.1"/>
</dbReference>
<dbReference type="AlphaFoldDB" id="A0A0D2LY41"/>
<dbReference type="GO" id="GO:0004553">
    <property type="term" value="F:hydrolase activity, hydrolyzing O-glycosyl compounds"/>
    <property type="evidence" value="ECO:0007669"/>
    <property type="project" value="InterPro"/>
</dbReference>
<evidence type="ECO:0000256" key="1">
    <source>
        <dbReference type="ARBA" id="ARBA00007806"/>
    </source>
</evidence>
<sequence length="512" mass="50777">MAGADICGFQGDTNPELCARWISAGAFYTFTRNHNTYGAAPQELYRWPDVANAARAALRLRYRLLPYLYSSHYGAAVWGGSVAKPLFFADPGDRAAHDASSQWLLGWSLLVSPSLSPSSNAVQAYFPVGRWYPLEDLLAASPGVTGGGGDAGNITVVGPARQEAAAPLEAAPPLHVRGGGVVPLQRHAPTTRAARRTPATLALALQRPAPERGSGAARRAWDEGVPPYCSGRVTARRLPGGALAACGIWYLDDGESPEVTGPGSVLIWYTSVASSDGSSGDLTAEAARPTPAAAAAAAAARAATGISGKPAPTGAAPRDAAEGLTYEAVVIAGLPPLTGDGNQDGTDDDSSDGDTEEGNDGGGGEGDPGGGGDEAAGAAPEGDGEDGGDGGAAATNATAAAAPAGGAAQQPDAAGATYSVAIGNATGPLAPVDPQSVNWDAGRGVLRISGLQLPVGAGFRLTWQPAMPPPGAAPPAVAPSAAPPSAAPPSPALPSAAPPSAAGPRRAAPAMA</sequence>
<reference evidence="6 7" key="1">
    <citation type="journal article" date="2013" name="BMC Genomics">
        <title>Reconstruction of the lipid metabolism for the microalga Monoraphidium neglectum from its genome sequence reveals characteristics suitable for biofuel production.</title>
        <authorList>
            <person name="Bogen C."/>
            <person name="Al-Dilaimi A."/>
            <person name="Albersmeier A."/>
            <person name="Wichmann J."/>
            <person name="Grundmann M."/>
            <person name="Rupp O."/>
            <person name="Lauersen K.J."/>
            <person name="Blifernez-Klassen O."/>
            <person name="Kalinowski J."/>
            <person name="Goesmann A."/>
            <person name="Mussgnug J.H."/>
            <person name="Kruse O."/>
        </authorList>
    </citation>
    <scope>NUCLEOTIDE SEQUENCE [LARGE SCALE GENOMIC DNA]</scope>
    <source>
        <strain evidence="6 7">SAG 48.87</strain>
    </source>
</reference>
<evidence type="ECO:0000259" key="5">
    <source>
        <dbReference type="Pfam" id="PF21365"/>
    </source>
</evidence>
<dbReference type="SUPFAM" id="SSF51011">
    <property type="entry name" value="Glycosyl hydrolase domain"/>
    <property type="match status" value="1"/>
</dbReference>
<dbReference type="GO" id="GO:0005975">
    <property type="term" value="P:carbohydrate metabolic process"/>
    <property type="evidence" value="ECO:0007669"/>
    <property type="project" value="InterPro"/>
</dbReference>
<dbReference type="Pfam" id="PF21365">
    <property type="entry name" value="Glyco_hydro_31_3rd"/>
    <property type="match status" value="1"/>
</dbReference>
<feature type="compositionally biased region" description="Gly residues" evidence="3">
    <location>
        <begin position="360"/>
        <end position="374"/>
    </location>
</feature>
<dbReference type="PANTHER" id="PTHR22762:SF133">
    <property type="entry name" value="P-TYPE DOMAIN-CONTAINING PROTEIN"/>
    <property type="match status" value="1"/>
</dbReference>
<keyword evidence="2" id="KW-0378">Hydrolase</keyword>
<keyword evidence="7" id="KW-1185">Reference proteome</keyword>
<feature type="domain" description="Glycosyl hydrolase family 31 C-terminal" evidence="5">
    <location>
        <begin position="80"/>
        <end position="182"/>
    </location>
</feature>
<dbReference type="Gene3D" id="2.60.40.1180">
    <property type="entry name" value="Golgi alpha-mannosidase II"/>
    <property type="match status" value="2"/>
</dbReference>
<evidence type="ECO:0000313" key="7">
    <source>
        <dbReference type="Proteomes" id="UP000054498"/>
    </source>
</evidence>
<dbReference type="GeneID" id="25728919"/>